<dbReference type="Gene3D" id="2.40.33.20">
    <property type="entry name" value="PK beta-barrel domain-like"/>
    <property type="match status" value="1"/>
</dbReference>
<dbReference type="Proteomes" id="UP000283387">
    <property type="component" value="Unassembled WGS sequence"/>
</dbReference>
<dbReference type="InterPro" id="IPR052353">
    <property type="entry name" value="Benzoxazolinone_Detox_Enz"/>
</dbReference>
<feature type="domain" description="MOSC" evidence="1">
    <location>
        <begin position="28"/>
        <end position="163"/>
    </location>
</feature>
<evidence type="ECO:0000313" key="3">
    <source>
        <dbReference type="Proteomes" id="UP000283387"/>
    </source>
</evidence>
<comment type="caution">
    <text evidence="2">The sequence shown here is derived from an EMBL/GenBank/DDBJ whole genome shotgun (WGS) entry which is preliminary data.</text>
</comment>
<dbReference type="RefSeq" id="WP_120272323.1">
    <property type="nucleotide sequence ID" value="NZ_RAPN01000001.1"/>
</dbReference>
<accession>A0A419W699</accession>
<dbReference type="GO" id="GO:0030170">
    <property type="term" value="F:pyridoxal phosphate binding"/>
    <property type="evidence" value="ECO:0007669"/>
    <property type="project" value="InterPro"/>
</dbReference>
<dbReference type="AlphaFoldDB" id="A0A419W699"/>
<reference evidence="2 3" key="1">
    <citation type="submission" date="2018-09" db="EMBL/GenBank/DDBJ databases">
        <title>Genomic Encyclopedia of Archaeal and Bacterial Type Strains, Phase II (KMG-II): from individual species to whole genera.</title>
        <authorList>
            <person name="Goeker M."/>
        </authorList>
    </citation>
    <scope>NUCLEOTIDE SEQUENCE [LARGE SCALE GENOMIC DNA]</scope>
    <source>
        <strain evidence="2 3">DSM 27148</strain>
    </source>
</reference>
<dbReference type="OrthoDB" id="9786134at2"/>
<dbReference type="PANTHER" id="PTHR30212">
    <property type="entry name" value="PROTEIN YIIM"/>
    <property type="match status" value="1"/>
</dbReference>
<dbReference type="PROSITE" id="PS51340">
    <property type="entry name" value="MOSC"/>
    <property type="match status" value="1"/>
</dbReference>
<sequence>MKVIATNIGEAVEIEWRGKKELTGIYKYPVDQPIFLGKTDVEKDQVIDRKYHGGEEKACYLYSMNHYSFWQQRYPESDWELGFFGENLTVEGIDESSIRIGDIYQLGEAVVQVTQPRQPCYKLGIRAGNQQIVSDFWDSPFPGVYVRVLQEGAVKTGDEMVLVESASENMTLAEVFALFTQEHTNVEKLRRAVAIPEMAASCRKDLTKRLKFAEGEL</sequence>
<dbReference type="InterPro" id="IPR005302">
    <property type="entry name" value="MoCF_Sase_C"/>
</dbReference>
<dbReference type="InterPro" id="IPR005163">
    <property type="entry name" value="Tri_helical_YiiM-like"/>
</dbReference>
<evidence type="ECO:0000259" key="1">
    <source>
        <dbReference type="PROSITE" id="PS51340"/>
    </source>
</evidence>
<dbReference type="PANTHER" id="PTHR30212:SF2">
    <property type="entry name" value="PROTEIN YIIM"/>
    <property type="match status" value="1"/>
</dbReference>
<dbReference type="SUPFAM" id="SSF50800">
    <property type="entry name" value="PK beta-barrel domain-like"/>
    <property type="match status" value="1"/>
</dbReference>
<organism evidence="2 3">
    <name type="scientific">Mangrovibacterium diazotrophicum</name>
    <dbReference type="NCBI Taxonomy" id="1261403"/>
    <lineage>
        <taxon>Bacteria</taxon>
        <taxon>Pseudomonadati</taxon>
        <taxon>Bacteroidota</taxon>
        <taxon>Bacteroidia</taxon>
        <taxon>Marinilabiliales</taxon>
        <taxon>Prolixibacteraceae</taxon>
        <taxon>Mangrovibacterium</taxon>
    </lineage>
</organism>
<name>A0A419W699_9BACT</name>
<dbReference type="InterPro" id="IPR011037">
    <property type="entry name" value="Pyrv_Knase-like_insert_dom_sf"/>
</dbReference>
<dbReference type="EMBL" id="RAPN01000001">
    <property type="protein sequence ID" value="RKD90976.1"/>
    <property type="molecule type" value="Genomic_DNA"/>
</dbReference>
<dbReference type="GO" id="GO:0030151">
    <property type="term" value="F:molybdenum ion binding"/>
    <property type="evidence" value="ECO:0007669"/>
    <property type="project" value="InterPro"/>
</dbReference>
<evidence type="ECO:0000313" key="2">
    <source>
        <dbReference type="EMBL" id="RKD90976.1"/>
    </source>
</evidence>
<dbReference type="Pfam" id="PF03473">
    <property type="entry name" value="MOSC"/>
    <property type="match status" value="1"/>
</dbReference>
<keyword evidence="3" id="KW-1185">Reference proteome</keyword>
<protein>
    <submittedName>
        <fullName evidence="2">MOSC domain-containing protein YiiM</fullName>
    </submittedName>
</protein>
<dbReference type="GO" id="GO:0003824">
    <property type="term" value="F:catalytic activity"/>
    <property type="evidence" value="ECO:0007669"/>
    <property type="project" value="InterPro"/>
</dbReference>
<proteinExistence type="predicted"/>
<gene>
    <name evidence="2" type="ORF">BC643_1323</name>
</gene>
<dbReference type="Pfam" id="PF03475">
    <property type="entry name" value="YiiM_3-alpha"/>
    <property type="match status" value="1"/>
</dbReference>